<dbReference type="SUPFAM" id="SSF81301">
    <property type="entry name" value="Nucleotidyltransferase"/>
    <property type="match status" value="1"/>
</dbReference>
<keyword evidence="3" id="KW-1185">Reference proteome</keyword>
<dbReference type="InterPro" id="IPR036390">
    <property type="entry name" value="WH_DNA-bd_sf"/>
</dbReference>
<name>A0ABW3USM1_9BACL</name>
<accession>A0ABW3USM1</accession>
<dbReference type="InterPro" id="IPR041633">
    <property type="entry name" value="Polbeta"/>
</dbReference>
<dbReference type="RefSeq" id="WP_345588126.1">
    <property type="nucleotide sequence ID" value="NZ_BAABJG010000015.1"/>
</dbReference>
<feature type="domain" description="Polymerase beta nucleotidyltransferase" evidence="1">
    <location>
        <begin position="23"/>
        <end position="114"/>
    </location>
</feature>
<dbReference type="SUPFAM" id="SSF46785">
    <property type="entry name" value="Winged helix' DNA-binding domain"/>
    <property type="match status" value="1"/>
</dbReference>
<sequence>MERTRQGESMTAIFRDALQTFVDKIKQDDQVIAAILMGSLSYDQVWEKSDIDLKLIVHEQKLSKSYMCFVENDVPINTSIQTRNDFKRWIERSLQSSISHSMLVRSTLLFTKDSSITPYFEQIRVVGERDRQMQLMRVGCHTLGMLAKAEKWLYVKKDSAYSALWIMKLVDMLAQIEVILNGEVPMREAVQQALAYNPEFFHIVYIQLVTREVTEQEVHDALQAIHHYLKERAEKLFQPILAYLKEEGDVRTSTDIVEKLGVIVQMDNGSITTACDWLAELGLLAKMEGEAKATPKSRVELYEPAYCYENLDDLGWEM</sequence>
<dbReference type="Proteomes" id="UP001597180">
    <property type="component" value="Unassembled WGS sequence"/>
</dbReference>
<evidence type="ECO:0000313" key="2">
    <source>
        <dbReference type="EMBL" id="MFD1222525.1"/>
    </source>
</evidence>
<dbReference type="InterPro" id="IPR043519">
    <property type="entry name" value="NT_sf"/>
</dbReference>
<dbReference type="Gene3D" id="3.30.460.10">
    <property type="entry name" value="Beta Polymerase, domain 2"/>
    <property type="match status" value="1"/>
</dbReference>
<dbReference type="Pfam" id="PF18765">
    <property type="entry name" value="Polbeta"/>
    <property type="match status" value="1"/>
</dbReference>
<organism evidence="2 3">
    <name type="scientific">Paenibacillus vulneris</name>
    <dbReference type="NCBI Taxonomy" id="1133364"/>
    <lineage>
        <taxon>Bacteria</taxon>
        <taxon>Bacillati</taxon>
        <taxon>Bacillota</taxon>
        <taxon>Bacilli</taxon>
        <taxon>Bacillales</taxon>
        <taxon>Paenibacillaceae</taxon>
        <taxon>Paenibacillus</taxon>
    </lineage>
</organism>
<evidence type="ECO:0000259" key="1">
    <source>
        <dbReference type="Pfam" id="PF18765"/>
    </source>
</evidence>
<evidence type="ECO:0000313" key="3">
    <source>
        <dbReference type="Proteomes" id="UP001597180"/>
    </source>
</evidence>
<gene>
    <name evidence="2" type="ORF">ACFQ4B_20615</name>
</gene>
<dbReference type="EMBL" id="JBHTLU010000031">
    <property type="protein sequence ID" value="MFD1222525.1"/>
    <property type="molecule type" value="Genomic_DNA"/>
</dbReference>
<reference evidence="3" key="1">
    <citation type="journal article" date="2019" name="Int. J. Syst. Evol. Microbiol.">
        <title>The Global Catalogue of Microorganisms (GCM) 10K type strain sequencing project: providing services to taxonomists for standard genome sequencing and annotation.</title>
        <authorList>
            <consortium name="The Broad Institute Genomics Platform"/>
            <consortium name="The Broad Institute Genome Sequencing Center for Infectious Disease"/>
            <person name="Wu L."/>
            <person name="Ma J."/>
        </authorList>
    </citation>
    <scope>NUCLEOTIDE SEQUENCE [LARGE SCALE GENOMIC DNA]</scope>
    <source>
        <strain evidence="3">CCUG 53270</strain>
    </source>
</reference>
<protein>
    <recommendedName>
        <fullName evidence="1">Polymerase beta nucleotidyltransferase domain-containing protein</fullName>
    </recommendedName>
</protein>
<comment type="caution">
    <text evidence="2">The sequence shown here is derived from an EMBL/GenBank/DDBJ whole genome shotgun (WGS) entry which is preliminary data.</text>
</comment>
<proteinExistence type="predicted"/>